<reference evidence="2" key="2">
    <citation type="submission" date="2022-01" db="EMBL/GenBank/DDBJ databases">
        <authorList>
            <person name="Yamashiro T."/>
            <person name="Shiraishi A."/>
            <person name="Satake H."/>
            <person name="Nakayama K."/>
        </authorList>
    </citation>
    <scope>NUCLEOTIDE SEQUENCE</scope>
</reference>
<keyword evidence="3" id="KW-1185">Reference proteome</keyword>
<comment type="caution">
    <text evidence="2">The sequence shown here is derived from an EMBL/GenBank/DDBJ whole genome shotgun (WGS) entry which is preliminary data.</text>
</comment>
<accession>A0ABQ5H6Z7</accession>
<evidence type="ECO:0000259" key="1">
    <source>
        <dbReference type="Pfam" id="PF03732"/>
    </source>
</evidence>
<dbReference type="PANTHER" id="PTHR33223:SF11">
    <property type="entry name" value="ELEMENT PROTEIN, PUTATIVE-RELATED"/>
    <property type="match status" value="1"/>
</dbReference>
<evidence type="ECO:0000313" key="2">
    <source>
        <dbReference type="EMBL" id="GJT83589.1"/>
    </source>
</evidence>
<evidence type="ECO:0000313" key="3">
    <source>
        <dbReference type="Proteomes" id="UP001151760"/>
    </source>
</evidence>
<name>A0ABQ5H6Z7_9ASTR</name>
<dbReference type="PANTHER" id="PTHR33223">
    <property type="entry name" value="CCHC-TYPE DOMAIN-CONTAINING PROTEIN"/>
    <property type="match status" value="1"/>
</dbReference>
<feature type="domain" description="Retrotransposon gag" evidence="1">
    <location>
        <begin position="4"/>
        <end position="76"/>
    </location>
</feature>
<dbReference type="Pfam" id="PF03732">
    <property type="entry name" value="Retrotrans_gag"/>
    <property type="match status" value="1"/>
</dbReference>
<sequence length="298" mass="34302">MLRAFPMSLTGAASRWLRNKPSGSITTWEDLKIKFPSKYCLPARTAKKMEEINNFQQETNKTLYQAWKRFKELLMRNTSIKVNGKNAYELKGKFLNDLHNNAFNGTNGEDAVEHIEYFLRIIDPIDLPNVNQDKLRVLVFPISLVGDAWKCSNEDGFCNGGELPGMVLVGYMRYFQDHEWYNDLMNGSLKDEALEQKAICEESWGDAKQSVINFYGWLKKTFGNFHELDYGLLEKLQDYWLKDLAAKKSTKLVKYLQSGILAHKLNLENLPSKISGEFLILILLIPVFNVLSNNEDVI</sequence>
<protein>
    <recommendedName>
        <fullName evidence="1">Retrotransposon gag domain-containing protein</fullName>
    </recommendedName>
</protein>
<proteinExistence type="predicted"/>
<reference evidence="2" key="1">
    <citation type="journal article" date="2022" name="Int. J. Mol. Sci.">
        <title>Draft Genome of Tanacetum Coccineum: Genomic Comparison of Closely Related Tanacetum-Family Plants.</title>
        <authorList>
            <person name="Yamashiro T."/>
            <person name="Shiraishi A."/>
            <person name="Nakayama K."/>
            <person name="Satake H."/>
        </authorList>
    </citation>
    <scope>NUCLEOTIDE SEQUENCE</scope>
</reference>
<organism evidence="2 3">
    <name type="scientific">Tanacetum coccineum</name>
    <dbReference type="NCBI Taxonomy" id="301880"/>
    <lineage>
        <taxon>Eukaryota</taxon>
        <taxon>Viridiplantae</taxon>
        <taxon>Streptophyta</taxon>
        <taxon>Embryophyta</taxon>
        <taxon>Tracheophyta</taxon>
        <taxon>Spermatophyta</taxon>
        <taxon>Magnoliopsida</taxon>
        <taxon>eudicotyledons</taxon>
        <taxon>Gunneridae</taxon>
        <taxon>Pentapetalae</taxon>
        <taxon>asterids</taxon>
        <taxon>campanulids</taxon>
        <taxon>Asterales</taxon>
        <taxon>Asteraceae</taxon>
        <taxon>Asteroideae</taxon>
        <taxon>Anthemideae</taxon>
        <taxon>Anthemidinae</taxon>
        <taxon>Tanacetum</taxon>
    </lineage>
</organism>
<gene>
    <name evidence="2" type="ORF">Tco_1057931</name>
</gene>
<dbReference type="InterPro" id="IPR005162">
    <property type="entry name" value="Retrotrans_gag_dom"/>
</dbReference>
<dbReference type="EMBL" id="BQNB010019276">
    <property type="protein sequence ID" value="GJT83589.1"/>
    <property type="molecule type" value="Genomic_DNA"/>
</dbReference>
<dbReference type="Proteomes" id="UP001151760">
    <property type="component" value="Unassembled WGS sequence"/>
</dbReference>